<dbReference type="InterPro" id="IPR040260">
    <property type="entry name" value="RFA2-like"/>
</dbReference>
<organism evidence="6 7">
    <name type="scientific">Hypothenemus hampei</name>
    <name type="common">Coffee berry borer</name>
    <dbReference type="NCBI Taxonomy" id="57062"/>
    <lineage>
        <taxon>Eukaryota</taxon>
        <taxon>Metazoa</taxon>
        <taxon>Ecdysozoa</taxon>
        <taxon>Arthropoda</taxon>
        <taxon>Hexapoda</taxon>
        <taxon>Insecta</taxon>
        <taxon>Pterygota</taxon>
        <taxon>Neoptera</taxon>
        <taxon>Endopterygota</taxon>
        <taxon>Coleoptera</taxon>
        <taxon>Polyphaga</taxon>
        <taxon>Cucujiformia</taxon>
        <taxon>Curculionidae</taxon>
        <taxon>Scolytinae</taxon>
        <taxon>Hypothenemus</taxon>
    </lineage>
</organism>
<evidence type="ECO:0000313" key="7">
    <source>
        <dbReference type="Proteomes" id="UP001566132"/>
    </source>
</evidence>
<evidence type="ECO:0000313" key="6">
    <source>
        <dbReference type="EMBL" id="KAL1513742.1"/>
    </source>
</evidence>
<feature type="domain" description="Replication protein A C-terminal" evidence="5">
    <location>
        <begin position="222"/>
        <end position="315"/>
    </location>
</feature>
<comment type="caution">
    <text evidence="6">The sequence shown here is derived from an EMBL/GenBank/DDBJ whole genome shotgun (WGS) entry which is preliminary data.</text>
</comment>
<evidence type="ECO:0000256" key="4">
    <source>
        <dbReference type="ARBA" id="ARBA00023242"/>
    </source>
</evidence>
<dbReference type="InterPro" id="IPR036390">
    <property type="entry name" value="WH_DNA-bd_sf"/>
</dbReference>
<sequence>MSNIKTETIRRLILDVFNNCGNIAKCQYIGRQKLISIEVGIKLSCAKKFCFFVLKMSWNPGGSFNGGFNNSMGGGFVNNTSNANTPGGKKQTTRRLQSVVPVVTRMIKYCQDDFKLFGLPAQIVSIVGRLINQDIQSTKATYQIEDHTGSIKALWWLDSDGDENPKLPAVKEGGYVKVFGTVRTQEGVKTLMVLKMFPVDDCNVINTHLLEVIDTRLHAEASSKNTAQKIKMNNPGANLANSMSMFDENLADNGQLNLTEMQMEVFRFLQAQQSQAGPDRATIIAHFPSNRRKEANEALDFLVNEGHAYSTIDNEHFKATDI</sequence>
<name>A0ABD1FB79_HYPHA</name>
<dbReference type="InterPro" id="IPR012340">
    <property type="entry name" value="NA-bd_OB-fold"/>
</dbReference>
<dbReference type="CDD" id="cd04478">
    <property type="entry name" value="RPA2_DBD_D"/>
    <property type="match status" value="1"/>
</dbReference>
<keyword evidence="7" id="KW-1185">Reference proteome</keyword>
<dbReference type="GO" id="GO:0005634">
    <property type="term" value="C:nucleus"/>
    <property type="evidence" value="ECO:0007669"/>
    <property type="project" value="UniProtKB-SubCell"/>
</dbReference>
<dbReference type="SUPFAM" id="SSF50249">
    <property type="entry name" value="Nucleic acid-binding proteins"/>
    <property type="match status" value="1"/>
</dbReference>
<gene>
    <name evidence="6" type="ORF">ABEB36_003112</name>
</gene>
<accession>A0ABD1FB79</accession>
<dbReference type="PANTHER" id="PTHR13989">
    <property type="entry name" value="REPLICATION PROTEIN A-RELATED"/>
    <property type="match status" value="1"/>
</dbReference>
<dbReference type="InterPro" id="IPR036388">
    <property type="entry name" value="WH-like_DNA-bd_sf"/>
</dbReference>
<comment type="subcellular location">
    <subcellularLocation>
        <location evidence="1">Nucleus</location>
    </subcellularLocation>
</comment>
<keyword evidence="3" id="KW-0238">DNA-binding</keyword>
<dbReference type="Pfam" id="PF08784">
    <property type="entry name" value="RPA_C"/>
    <property type="match status" value="1"/>
</dbReference>
<dbReference type="PANTHER" id="PTHR13989:SF16">
    <property type="entry name" value="REPLICATION PROTEIN A2"/>
    <property type="match status" value="1"/>
</dbReference>
<dbReference type="SUPFAM" id="SSF46785">
    <property type="entry name" value="Winged helix' DNA-binding domain"/>
    <property type="match status" value="1"/>
</dbReference>
<dbReference type="Gene3D" id="1.10.10.10">
    <property type="entry name" value="Winged helix-like DNA-binding domain superfamily/Winged helix DNA-binding domain"/>
    <property type="match status" value="1"/>
</dbReference>
<protein>
    <recommendedName>
        <fullName evidence="5">Replication protein A C-terminal domain-containing protein</fullName>
    </recommendedName>
</protein>
<keyword evidence="4" id="KW-0539">Nucleus</keyword>
<dbReference type="EMBL" id="JBDJPC010000002">
    <property type="protein sequence ID" value="KAL1513742.1"/>
    <property type="molecule type" value="Genomic_DNA"/>
</dbReference>
<evidence type="ECO:0000256" key="2">
    <source>
        <dbReference type="ARBA" id="ARBA00007815"/>
    </source>
</evidence>
<proteinExistence type="inferred from homology"/>
<dbReference type="Gene3D" id="2.40.50.140">
    <property type="entry name" value="Nucleic acid-binding proteins"/>
    <property type="match status" value="1"/>
</dbReference>
<dbReference type="AlphaFoldDB" id="A0ABD1FB79"/>
<comment type="similarity">
    <text evidence="2">Belongs to the replication factor A protein 2 family.</text>
</comment>
<dbReference type="Proteomes" id="UP001566132">
    <property type="component" value="Unassembled WGS sequence"/>
</dbReference>
<reference evidence="6 7" key="1">
    <citation type="submission" date="2024-05" db="EMBL/GenBank/DDBJ databases">
        <title>Genetic variation in Jamaican populations of the coffee berry borer (Hypothenemus hampei).</title>
        <authorList>
            <person name="Errbii M."/>
            <person name="Myrie A."/>
        </authorList>
    </citation>
    <scope>NUCLEOTIDE SEQUENCE [LARGE SCALE GENOMIC DNA]</scope>
    <source>
        <strain evidence="6">JA-Hopewell-2020-01-JO</strain>
        <tissue evidence="6">Whole body</tissue>
    </source>
</reference>
<evidence type="ECO:0000256" key="1">
    <source>
        <dbReference type="ARBA" id="ARBA00004123"/>
    </source>
</evidence>
<dbReference type="GO" id="GO:0003677">
    <property type="term" value="F:DNA binding"/>
    <property type="evidence" value="ECO:0007669"/>
    <property type="project" value="UniProtKB-KW"/>
</dbReference>
<evidence type="ECO:0000259" key="5">
    <source>
        <dbReference type="Pfam" id="PF08784"/>
    </source>
</evidence>
<dbReference type="InterPro" id="IPR014892">
    <property type="entry name" value="RPA_C"/>
</dbReference>
<evidence type="ECO:0000256" key="3">
    <source>
        <dbReference type="ARBA" id="ARBA00023125"/>
    </source>
</evidence>